<dbReference type="PROSITE" id="PS50088">
    <property type="entry name" value="ANK_REPEAT"/>
    <property type="match status" value="6"/>
</dbReference>
<keyword evidence="1" id="KW-0677">Repeat</keyword>
<evidence type="ECO:0000313" key="5">
    <source>
        <dbReference type="Proteomes" id="UP000238375"/>
    </source>
</evidence>
<dbReference type="PANTHER" id="PTHR24188">
    <property type="entry name" value="ANKYRIN REPEAT PROTEIN"/>
    <property type="match status" value="1"/>
</dbReference>
<dbReference type="AlphaFoldDB" id="A0A2T0TF34"/>
<dbReference type="InterPro" id="IPR036770">
    <property type="entry name" value="Ankyrin_rpt-contain_sf"/>
</dbReference>
<evidence type="ECO:0000256" key="2">
    <source>
        <dbReference type="ARBA" id="ARBA00023043"/>
    </source>
</evidence>
<evidence type="ECO:0000256" key="1">
    <source>
        <dbReference type="ARBA" id="ARBA00022737"/>
    </source>
</evidence>
<proteinExistence type="predicted"/>
<feature type="repeat" description="ANK" evidence="3">
    <location>
        <begin position="150"/>
        <end position="184"/>
    </location>
</feature>
<dbReference type="SMART" id="SM00248">
    <property type="entry name" value="ANK"/>
    <property type="match status" value="9"/>
</dbReference>
<name>A0A2T0TF34_9BACT</name>
<comment type="caution">
    <text evidence="4">The sequence shown here is derived from an EMBL/GenBank/DDBJ whole genome shotgun (WGS) entry which is preliminary data.</text>
</comment>
<keyword evidence="2 3" id="KW-0040">ANK repeat</keyword>
<dbReference type="Pfam" id="PF12796">
    <property type="entry name" value="Ank_2"/>
    <property type="match status" value="3"/>
</dbReference>
<feature type="repeat" description="ANK" evidence="3">
    <location>
        <begin position="117"/>
        <end position="149"/>
    </location>
</feature>
<dbReference type="Gene3D" id="1.25.40.20">
    <property type="entry name" value="Ankyrin repeat-containing domain"/>
    <property type="match status" value="3"/>
</dbReference>
<reference evidence="4 5" key="1">
    <citation type="submission" date="2018-03" db="EMBL/GenBank/DDBJ databases">
        <title>Genomic Encyclopedia of Archaeal and Bacterial Type Strains, Phase II (KMG-II): from individual species to whole genera.</title>
        <authorList>
            <person name="Goeker M."/>
        </authorList>
    </citation>
    <scope>NUCLEOTIDE SEQUENCE [LARGE SCALE GENOMIC DNA]</scope>
    <source>
        <strain evidence="4 5">DSM 28354</strain>
    </source>
</reference>
<dbReference type="SUPFAM" id="SSF48403">
    <property type="entry name" value="Ankyrin repeat"/>
    <property type="match status" value="2"/>
</dbReference>
<dbReference type="EMBL" id="PVTE01000003">
    <property type="protein sequence ID" value="PRY44263.1"/>
    <property type="molecule type" value="Genomic_DNA"/>
</dbReference>
<feature type="repeat" description="ANK" evidence="3">
    <location>
        <begin position="471"/>
        <end position="504"/>
    </location>
</feature>
<dbReference type="PROSITE" id="PS50297">
    <property type="entry name" value="ANK_REP_REGION"/>
    <property type="match status" value="5"/>
</dbReference>
<evidence type="ECO:0000313" key="4">
    <source>
        <dbReference type="EMBL" id="PRY44263.1"/>
    </source>
</evidence>
<keyword evidence="5" id="KW-1185">Reference proteome</keyword>
<gene>
    <name evidence="4" type="ORF">CLV58_103232</name>
</gene>
<dbReference type="Proteomes" id="UP000238375">
    <property type="component" value="Unassembled WGS sequence"/>
</dbReference>
<feature type="repeat" description="ANK" evidence="3">
    <location>
        <begin position="353"/>
        <end position="385"/>
    </location>
</feature>
<dbReference type="Pfam" id="PF13637">
    <property type="entry name" value="Ank_4"/>
    <property type="match status" value="1"/>
</dbReference>
<dbReference type="PANTHER" id="PTHR24188:SF29">
    <property type="entry name" value="GH09064P"/>
    <property type="match status" value="1"/>
</dbReference>
<organism evidence="4 5">
    <name type="scientific">Spirosoma oryzae</name>
    <dbReference type="NCBI Taxonomy" id="1469603"/>
    <lineage>
        <taxon>Bacteria</taxon>
        <taxon>Pseudomonadati</taxon>
        <taxon>Bacteroidota</taxon>
        <taxon>Cytophagia</taxon>
        <taxon>Cytophagales</taxon>
        <taxon>Cytophagaceae</taxon>
        <taxon>Spirosoma</taxon>
    </lineage>
</organism>
<feature type="repeat" description="ANK" evidence="3">
    <location>
        <begin position="438"/>
        <end position="470"/>
    </location>
</feature>
<evidence type="ECO:0000256" key="3">
    <source>
        <dbReference type="PROSITE-ProRule" id="PRU00023"/>
    </source>
</evidence>
<accession>A0A2T0TF34</accession>
<protein>
    <submittedName>
        <fullName evidence="4">Ankyrin repeat protein</fullName>
    </submittedName>
</protein>
<dbReference type="InterPro" id="IPR002110">
    <property type="entry name" value="Ankyrin_rpt"/>
</dbReference>
<sequence length="530" mass="56614">MDLINLQPLIDNYTSFIRALTPVSVHIVMKQLLSIALVGVALSVQAQKNTLLEQSFWQGKPTVDQVKAEVEKGNSPSQFNPSSFDPVVLAINTQAPNETIKYLLAQPGNGVDKITHDSRNYLHWAAMRDNVEIVDYLLSKGAKTSTEDSHGATPLNFAAGAGVTDPQLYDKLVKAGANLKKDVNHDGANALLLGIANDKDLKLTEYFVSKGVDLKSTDAAGNNAFGYAARGGNLDVLKALQQRGVPADPNAMIMAAQGSRRGPAPMEVFQYLESVGVKPSAVNKTGENALHALVRRPGQTALIEYFLSKGADVNQTDEDGNTPFMNAAASNRDLATLERLMPKVKNVNQGNAKGTTALAMAVRGNSPEVVAFLLDKGATIGVTDKAGDNVAAYLIQGYRPMGPGQAGPGQAGSRGDDFGAKLALLQQKGLDVKGPQQNGNTLYHLAVSKNDMSLLKKLEPLQIDVNARNKEGLTALHKAAMIAKDDAMMKYLLSIGAKKDISTNFKETAYDLASENESLSKGNVSLTFLK</sequence>
<feature type="repeat" description="ANK" evidence="3">
    <location>
        <begin position="285"/>
        <end position="318"/>
    </location>
</feature>